<comment type="caution">
    <text evidence="1">The sequence shown here is derived from an EMBL/GenBank/DDBJ whole genome shotgun (WGS) entry which is preliminary data.</text>
</comment>
<keyword evidence="2" id="KW-1185">Reference proteome</keyword>
<sequence length="159" mass="17780">KVEDLKAQLFAEGVSDLAEKVSDSITGDCVDILPGVVIGDFNCLSQRDYTPVQWRDIRRVRSVGNWECPRSAVASWLESAGYRDSLYYCVESKEGEMKDARTPGKVSHTSRFHTRIDYAFLCPCSASIDVVRYEVSYPPASDHAVVSISLDITADHKRE</sequence>
<name>A0ABQ5KLP9_9EUKA</name>
<gene>
    <name evidence="1" type="ORF">ADUPG1_006909</name>
</gene>
<dbReference type="EMBL" id="BQXS01010073">
    <property type="protein sequence ID" value="GKT32856.1"/>
    <property type="molecule type" value="Genomic_DNA"/>
</dbReference>
<dbReference type="InterPro" id="IPR036691">
    <property type="entry name" value="Endo/exonu/phosph_ase_sf"/>
</dbReference>
<dbReference type="Proteomes" id="UP001057375">
    <property type="component" value="Unassembled WGS sequence"/>
</dbReference>
<evidence type="ECO:0000313" key="1">
    <source>
        <dbReference type="EMBL" id="GKT32856.1"/>
    </source>
</evidence>
<protein>
    <submittedName>
        <fullName evidence="1">Uncharacterized protein</fullName>
    </submittedName>
</protein>
<dbReference type="Gene3D" id="3.60.10.10">
    <property type="entry name" value="Endonuclease/exonuclease/phosphatase"/>
    <property type="match status" value="1"/>
</dbReference>
<evidence type="ECO:0000313" key="2">
    <source>
        <dbReference type="Proteomes" id="UP001057375"/>
    </source>
</evidence>
<accession>A0ABQ5KLP9</accession>
<dbReference type="SUPFAM" id="SSF56219">
    <property type="entry name" value="DNase I-like"/>
    <property type="match status" value="1"/>
</dbReference>
<reference evidence="1" key="1">
    <citation type="submission" date="2022-03" db="EMBL/GenBank/DDBJ databases">
        <title>Draft genome sequence of Aduncisulcus paluster, a free-living microaerophilic Fornicata.</title>
        <authorList>
            <person name="Yuyama I."/>
            <person name="Kume K."/>
            <person name="Tamura T."/>
            <person name="Inagaki Y."/>
            <person name="Hashimoto T."/>
        </authorList>
    </citation>
    <scope>NUCLEOTIDE SEQUENCE</scope>
    <source>
        <strain evidence="1">NY0171</strain>
    </source>
</reference>
<organism evidence="1 2">
    <name type="scientific">Aduncisulcus paluster</name>
    <dbReference type="NCBI Taxonomy" id="2918883"/>
    <lineage>
        <taxon>Eukaryota</taxon>
        <taxon>Metamonada</taxon>
        <taxon>Carpediemonas-like organisms</taxon>
        <taxon>Aduncisulcus</taxon>
    </lineage>
</organism>
<feature type="non-terminal residue" evidence="1">
    <location>
        <position position="1"/>
    </location>
</feature>
<proteinExistence type="predicted"/>